<feature type="transmembrane region" description="Helical" evidence="2">
    <location>
        <begin position="6"/>
        <end position="25"/>
    </location>
</feature>
<dbReference type="AlphaFoldDB" id="A0A438KRK9"/>
<proteinExistence type="predicted"/>
<name>A0A438KRK9_VITVI</name>
<evidence type="ECO:0000256" key="1">
    <source>
        <dbReference type="SAM" id="MobiDB-lite"/>
    </source>
</evidence>
<protein>
    <submittedName>
        <fullName evidence="3">Uncharacterized protein</fullName>
    </submittedName>
</protein>
<sequence>MDVSSLHTSLSLLFVFLLLAFGIFFPRRRRYGNLPPSPPASSDYRSSPPPQTTGSSISTTPFTKVRSNLLPPIRDPSSRSSFPLPPPSKNASPRTTSSCATALALRPASTWGTTTPPLPRHHTANTGATSVASAPLEIFSSNRLKCF</sequence>
<evidence type="ECO:0000313" key="4">
    <source>
        <dbReference type="Proteomes" id="UP000288805"/>
    </source>
</evidence>
<feature type="region of interest" description="Disordered" evidence="1">
    <location>
        <begin position="36"/>
        <end position="129"/>
    </location>
</feature>
<gene>
    <name evidence="3" type="ORF">CK203_000876</name>
</gene>
<reference evidence="3 4" key="1">
    <citation type="journal article" date="2018" name="PLoS Genet.">
        <title>Population sequencing reveals clonal diversity and ancestral inbreeding in the grapevine cultivar Chardonnay.</title>
        <authorList>
            <person name="Roach M.J."/>
            <person name="Johnson D.L."/>
            <person name="Bohlmann J."/>
            <person name="van Vuuren H.J."/>
            <person name="Jones S.J."/>
            <person name="Pretorius I.S."/>
            <person name="Schmidt S.A."/>
            <person name="Borneman A.R."/>
        </authorList>
    </citation>
    <scope>NUCLEOTIDE SEQUENCE [LARGE SCALE GENOMIC DNA]</scope>
    <source>
        <strain evidence="4">cv. Chardonnay</strain>
        <tissue evidence="3">Leaf</tissue>
    </source>
</reference>
<keyword evidence="2" id="KW-0812">Transmembrane</keyword>
<dbReference type="Proteomes" id="UP000288805">
    <property type="component" value="Unassembled WGS sequence"/>
</dbReference>
<keyword evidence="2" id="KW-1133">Transmembrane helix</keyword>
<evidence type="ECO:0000256" key="2">
    <source>
        <dbReference type="SAM" id="Phobius"/>
    </source>
</evidence>
<organism evidence="3 4">
    <name type="scientific">Vitis vinifera</name>
    <name type="common">Grape</name>
    <dbReference type="NCBI Taxonomy" id="29760"/>
    <lineage>
        <taxon>Eukaryota</taxon>
        <taxon>Viridiplantae</taxon>
        <taxon>Streptophyta</taxon>
        <taxon>Embryophyta</taxon>
        <taxon>Tracheophyta</taxon>
        <taxon>Spermatophyta</taxon>
        <taxon>Magnoliopsida</taxon>
        <taxon>eudicotyledons</taxon>
        <taxon>Gunneridae</taxon>
        <taxon>Pentapetalae</taxon>
        <taxon>rosids</taxon>
        <taxon>Vitales</taxon>
        <taxon>Vitaceae</taxon>
        <taxon>Viteae</taxon>
        <taxon>Vitis</taxon>
    </lineage>
</organism>
<accession>A0A438KRK9</accession>
<feature type="compositionally biased region" description="Polar residues" evidence="1">
    <location>
        <begin position="89"/>
        <end position="100"/>
    </location>
</feature>
<comment type="caution">
    <text evidence="3">The sequence shown here is derived from an EMBL/GenBank/DDBJ whole genome shotgun (WGS) entry which is preliminary data.</text>
</comment>
<feature type="compositionally biased region" description="Polar residues" evidence="1">
    <location>
        <begin position="52"/>
        <end position="66"/>
    </location>
</feature>
<evidence type="ECO:0000313" key="3">
    <source>
        <dbReference type="EMBL" id="RVX23850.1"/>
    </source>
</evidence>
<dbReference type="EMBL" id="QGNW01000001">
    <property type="protein sequence ID" value="RVX23850.1"/>
    <property type="molecule type" value="Genomic_DNA"/>
</dbReference>
<keyword evidence="2" id="KW-0472">Membrane</keyword>